<dbReference type="Proteomes" id="UP000277457">
    <property type="component" value="Unassembled WGS sequence"/>
</dbReference>
<organism evidence="1 2">
    <name type="scientific">Aerophobetes bacterium</name>
    <dbReference type="NCBI Taxonomy" id="2030807"/>
    <lineage>
        <taxon>Bacteria</taxon>
        <taxon>Candidatus Aerophobota</taxon>
    </lineage>
</organism>
<dbReference type="AlphaFoldDB" id="A0A662D0L1"/>
<evidence type="ECO:0000313" key="1">
    <source>
        <dbReference type="EMBL" id="RLE07972.1"/>
    </source>
</evidence>
<comment type="caution">
    <text evidence="1">The sequence shown here is derived from an EMBL/GenBank/DDBJ whole genome shotgun (WGS) entry which is preliminary data.</text>
</comment>
<gene>
    <name evidence="1" type="ORF">DRZ78_02000</name>
</gene>
<dbReference type="EMBL" id="QMPY01000054">
    <property type="protein sequence ID" value="RLE07972.1"/>
    <property type="molecule type" value="Genomic_DNA"/>
</dbReference>
<name>A0A662D0L1_UNCAE</name>
<protein>
    <submittedName>
        <fullName evidence="1">Uncharacterized protein</fullName>
    </submittedName>
</protein>
<sequence length="171" mass="19878">MRAIQGDVLILMELPDLAIKVKKIQVGKIENNTRPGSVRVEALPSIIPDLLLNPEWWVKLGMISFRTPYSKRFVFRPLGVNPYSEEPVDPTKIRWYWKVAIVDDEAPGCLVLKIYERANLKHLDFVKQPFEVRYIDIAEQKWVGLDRIYEPAYSGLFDRLVRVPNPPYLSQ</sequence>
<evidence type="ECO:0000313" key="2">
    <source>
        <dbReference type="Proteomes" id="UP000277457"/>
    </source>
</evidence>
<reference evidence="1 2" key="1">
    <citation type="submission" date="2018-06" db="EMBL/GenBank/DDBJ databases">
        <title>Extensive metabolic versatility and redundancy in microbially diverse, dynamic hydrothermal sediments.</title>
        <authorList>
            <person name="Dombrowski N."/>
            <person name="Teske A."/>
            <person name="Baker B.J."/>
        </authorList>
    </citation>
    <scope>NUCLEOTIDE SEQUENCE [LARGE SCALE GENOMIC DNA]</scope>
    <source>
        <strain evidence="1">B7_G13</strain>
    </source>
</reference>
<proteinExistence type="predicted"/>
<accession>A0A662D0L1</accession>